<comment type="caution">
    <text evidence="6">The sequence shown here is derived from an EMBL/GenBank/DDBJ whole genome shotgun (WGS) entry which is preliminary data.</text>
</comment>
<dbReference type="CDD" id="cd01392">
    <property type="entry name" value="HTH_LacI"/>
    <property type="match status" value="1"/>
</dbReference>
<evidence type="ECO:0000256" key="3">
    <source>
        <dbReference type="ARBA" id="ARBA00023125"/>
    </source>
</evidence>
<dbReference type="InterPro" id="IPR046335">
    <property type="entry name" value="LacI/GalR-like_sensor"/>
</dbReference>
<evidence type="ECO:0000256" key="1">
    <source>
        <dbReference type="ARBA" id="ARBA00022491"/>
    </source>
</evidence>
<dbReference type="EMBL" id="AYGX02000111">
    <property type="protein sequence ID" value="KRO26701.1"/>
    <property type="molecule type" value="Genomic_DNA"/>
</dbReference>
<dbReference type="Gene3D" id="1.10.260.40">
    <property type="entry name" value="lambda repressor-like DNA-binding domains"/>
    <property type="match status" value="1"/>
</dbReference>
<dbReference type="Proteomes" id="UP000050920">
    <property type="component" value="Unassembled WGS sequence"/>
</dbReference>
<dbReference type="SMART" id="SM00354">
    <property type="entry name" value="HTH_LACI"/>
    <property type="match status" value="1"/>
</dbReference>
<evidence type="ECO:0000256" key="2">
    <source>
        <dbReference type="ARBA" id="ARBA00023015"/>
    </source>
</evidence>
<dbReference type="InterPro" id="IPR028082">
    <property type="entry name" value="Peripla_BP_I"/>
</dbReference>
<protein>
    <submittedName>
        <fullName evidence="6">Ribose operon repressor</fullName>
    </submittedName>
</protein>
<dbReference type="GO" id="GO:0003700">
    <property type="term" value="F:DNA-binding transcription factor activity"/>
    <property type="evidence" value="ECO:0007669"/>
    <property type="project" value="TreeGrafter"/>
</dbReference>
<proteinExistence type="predicted"/>
<dbReference type="PROSITE" id="PS50932">
    <property type="entry name" value="HTH_LACI_2"/>
    <property type="match status" value="1"/>
</dbReference>
<name>A0A0R2NRR4_9LACO</name>
<evidence type="ECO:0000313" key="7">
    <source>
        <dbReference type="Proteomes" id="UP000050920"/>
    </source>
</evidence>
<dbReference type="Pfam" id="PF00356">
    <property type="entry name" value="LacI"/>
    <property type="match status" value="1"/>
</dbReference>
<dbReference type="SUPFAM" id="SSF47413">
    <property type="entry name" value="lambda repressor-like DNA-binding domains"/>
    <property type="match status" value="1"/>
</dbReference>
<dbReference type="AlphaFoldDB" id="A0A0R2NRR4"/>
<reference evidence="6 7" key="1">
    <citation type="journal article" date="2015" name="Genome Announc.">
        <title>Expanding the biotechnology potential of lactobacilli through comparative genomics of 213 strains and associated genera.</title>
        <authorList>
            <person name="Sun Z."/>
            <person name="Harris H.M."/>
            <person name="McCann A."/>
            <person name="Guo C."/>
            <person name="Argimon S."/>
            <person name="Zhang W."/>
            <person name="Yang X."/>
            <person name="Jeffery I.B."/>
            <person name="Cooney J.C."/>
            <person name="Kagawa T.F."/>
            <person name="Liu W."/>
            <person name="Song Y."/>
            <person name="Salvetti E."/>
            <person name="Wrobel A."/>
            <person name="Rasinkangas P."/>
            <person name="Parkhill J."/>
            <person name="Rea M.C."/>
            <person name="O'Sullivan O."/>
            <person name="Ritari J."/>
            <person name="Douillard F.P."/>
            <person name="Paul Ross R."/>
            <person name="Yang R."/>
            <person name="Briner A.E."/>
            <person name="Felis G.E."/>
            <person name="de Vos W.M."/>
            <person name="Barrangou R."/>
            <person name="Klaenhammer T.R."/>
            <person name="Caufield P.W."/>
            <person name="Cui Y."/>
            <person name="Zhang H."/>
            <person name="O'Toole P.W."/>
        </authorList>
    </citation>
    <scope>NUCLEOTIDE SEQUENCE [LARGE SCALE GENOMIC DNA]</scope>
    <source>
        <strain evidence="6 7">DSM 21115</strain>
    </source>
</reference>
<keyword evidence="3" id="KW-0238">DNA-binding</keyword>
<gene>
    <name evidence="6" type="ORF">DY78_GL000669</name>
</gene>
<evidence type="ECO:0000259" key="5">
    <source>
        <dbReference type="PROSITE" id="PS50932"/>
    </source>
</evidence>
<dbReference type="Gene3D" id="3.40.50.2300">
    <property type="match status" value="2"/>
</dbReference>
<dbReference type="SUPFAM" id="SSF53822">
    <property type="entry name" value="Periplasmic binding protein-like I"/>
    <property type="match status" value="1"/>
</dbReference>
<dbReference type="GO" id="GO:0000976">
    <property type="term" value="F:transcription cis-regulatory region binding"/>
    <property type="evidence" value="ECO:0007669"/>
    <property type="project" value="TreeGrafter"/>
</dbReference>
<dbReference type="PANTHER" id="PTHR30146:SF148">
    <property type="entry name" value="HTH-TYPE TRANSCRIPTIONAL REPRESSOR PURR-RELATED"/>
    <property type="match status" value="1"/>
</dbReference>
<keyword evidence="7" id="KW-1185">Reference proteome</keyword>
<sequence>MANKKVTIKDVARVAGVSITTVSQILNGTGGRFSDATVAKVKNAKAELHYEADYFARRMIVKKSKTIGVLVPDITNPFFSELVRGVENILYQKKFITMLCNADLDTAKEQAYLTELSHRGVDGFIIASSAIPNEAIDEIWQQQQQPLVVLDQKQAAGMSDAVTSDDRTGGQLAAQHLKDLGHQQIAVLMPAQATENIQARLAGIQKVYDPAAITVIPTELSKSAGKAAAPALIASPATAAITVSDEIAFGLYRGLAVAGKRVPADYSIVGYDNVEMSQYVSPQLTTVAQPIFELGQTTAKLLLARIENPTTPWVERQLPVKLMLRNSTARLN</sequence>
<dbReference type="InterPro" id="IPR000843">
    <property type="entry name" value="HTH_LacI"/>
</dbReference>
<keyword evidence="4" id="KW-0804">Transcription</keyword>
<organism evidence="6 7">
    <name type="scientific">Lactiplantibacillus fabifermentans DSM 21115</name>
    <dbReference type="NCBI Taxonomy" id="1413187"/>
    <lineage>
        <taxon>Bacteria</taxon>
        <taxon>Bacillati</taxon>
        <taxon>Bacillota</taxon>
        <taxon>Bacilli</taxon>
        <taxon>Lactobacillales</taxon>
        <taxon>Lactobacillaceae</taxon>
        <taxon>Lactiplantibacillus</taxon>
    </lineage>
</organism>
<dbReference type="PRINTS" id="PR00036">
    <property type="entry name" value="HTHLACI"/>
</dbReference>
<dbReference type="PANTHER" id="PTHR30146">
    <property type="entry name" value="LACI-RELATED TRANSCRIPTIONAL REPRESSOR"/>
    <property type="match status" value="1"/>
</dbReference>
<dbReference type="Pfam" id="PF13377">
    <property type="entry name" value="Peripla_BP_3"/>
    <property type="match status" value="1"/>
</dbReference>
<evidence type="ECO:0000313" key="6">
    <source>
        <dbReference type="EMBL" id="KRO26701.1"/>
    </source>
</evidence>
<feature type="domain" description="HTH lacI-type" evidence="5">
    <location>
        <begin position="6"/>
        <end position="61"/>
    </location>
</feature>
<dbReference type="RefSeq" id="WP_024624494.1">
    <property type="nucleotide sequence ID" value="NZ_AYGX02000111.1"/>
</dbReference>
<evidence type="ECO:0000256" key="4">
    <source>
        <dbReference type="ARBA" id="ARBA00023163"/>
    </source>
</evidence>
<dbReference type="NCBIfam" id="NF047341">
    <property type="entry name" value="lactose_RbsR"/>
    <property type="match status" value="1"/>
</dbReference>
<dbReference type="InterPro" id="IPR010982">
    <property type="entry name" value="Lambda_DNA-bd_dom_sf"/>
</dbReference>
<keyword evidence="1" id="KW-0678">Repressor</keyword>
<accession>A0A0R2NRR4</accession>
<dbReference type="PROSITE" id="PS00356">
    <property type="entry name" value="HTH_LACI_1"/>
    <property type="match status" value="1"/>
</dbReference>
<keyword evidence="2" id="KW-0805">Transcription regulation</keyword>